<dbReference type="Pfam" id="PF09619">
    <property type="entry name" value="YscW"/>
    <property type="match status" value="1"/>
</dbReference>
<sequence length="147" mass="15474">MFRPFVLFCAVGLLAACASEAPAPVAPVATKPVAAAVPAPAPLPANLRELTGNLVNVPAGASVEMALLVIDERDRPQQLLGNITLQGTGNLLPFHLPFNPDSFPTDARVELHARVTQSAQLILRLSPVRITSPTTQLVGNLRFDAAP</sequence>
<evidence type="ECO:0000313" key="2">
    <source>
        <dbReference type="EMBL" id="GLK90461.1"/>
    </source>
</evidence>
<dbReference type="PROSITE" id="PS51257">
    <property type="entry name" value="PROKAR_LIPOPROTEIN"/>
    <property type="match status" value="1"/>
</dbReference>
<dbReference type="InterPro" id="IPR039366">
    <property type="entry name" value="Pilotin"/>
</dbReference>
<proteinExistence type="predicted"/>
<keyword evidence="3" id="KW-1185">Reference proteome</keyword>
<feature type="signal peptide" evidence="1">
    <location>
        <begin position="1"/>
        <end position="23"/>
    </location>
</feature>
<comment type="caution">
    <text evidence="2">The sequence shown here is derived from an EMBL/GenBank/DDBJ whole genome shotgun (WGS) entry which is preliminary data.</text>
</comment>
<reference evidence="2" key="2">
    <citation type="submission" date="2023-01" db="EMBL/GenBank/DDBJ databases">
        <authorList>
            <person name="Sun Q."/>
            <person name="Evtushenko L."/>
        </authorList>
    </citation>
    <scope>NUCLEOTIDE SEQUENCE</scope>
    <source>
        <strain evidence="2">VKM B-2935</strain>
    </source>
</reference>
<keyword evidence="1" id="KW-0732">Signal</keyword>
<reference evidence="2" key="1">
    <citation type="journal article" date="2014" name="Int. J. Syst. Evol. Microbiol.">
        <title>Complete genome sequence of Corynebacterium casei LMG S-19264T (=DSM 44701T), isolated from a smear-ripened cheese.</title>
        <authorList>
            <consortium name="US DOE Joint Genome Institute (JGI-PGF)"/>
            <person name="Walter F."/>
            <person name="Albersmeier A."/>
            <person name="Kalinowski J."/>
            <person name="Ruckert C."/>
        </authorList>
    </citation>
    <scope>NUCLEOTIDE SEQUENCE</scope>
    <source>
        <strain evidence="2">VKM B-2935</strain>
    </source>
</reference>
<keyword evidence="2" id="KW-0449">Lipoprotein</keyword>
<gene>
    <name evidence="2" type="ORF">GCM10017655_35250</name>
</gene>
<organism evidence="2 3">
    <name type="scientific">Pseudomonas turukhanskensis</name>
    <dbReference type="NCBI Taxonomy" id="1806536"/>
    <lineage>
        <taxon>Bacteria</taxon>
        <taxon>Pseudomonadati</taxon>
        <taxon>Pseudomonadota</taxon>
        <taxon>Gammaproteobacteria</taxon>
        <taxon>Pseudomonadales</taxon>
        <taxon>Pseudomonadaceae</taxon>
        <taxon>Pseudomonas</taxon>
    </lineage>
</organism>
<dbReference type="Proteomes" id="UP001143328">
    <property type="component" value="Unassembled WGS sequence"/>
</dbReference>
<dbReference type="EMBL" id="BSFN01000011">
    <property type="protein sequence ID" value="GLK90461.1"/>
    <property type="molecule type" value="Genomic_DNA"/>
</dbReference>
<evidence type="ECO:0000256" key="1">
    <source>
        <dbReference type="SAM" id="SignalP"/>
    </source>
</evidence>
<evidence type="ECO:0000313" key="3">
    <source>
        <dbReference type="Proteomes" id="UP001143328"/>
    </source>
</evidence>
<feature type="chain" id="PRO_5040772287" evidence="1">
    <location>
        <begin position="24"/>
        <end position="147"/>
    </location>
</feature>
<dbReference type="RefSeq" id="WP_271196649.1">
    <property type="nucleotide sequence ID" value="NZ_BSFN01000011.1"/>
</dbReference>
<protein>
    <submittedName>
        <fullName evidence="2">Lipoprotein</fullName>
    </submittedName>
</protein>
<accession>A0A9W6NH78</accession>
<name>A0A9W6NH78_9PSED</name>
<dbReference type="AlphaFoldDB" id="A0A9W6NH78"/>